<name>A0A066TJR9_9NEIS</name>
<dbReference type="PANTHER" id="PTHR33529:SF2">
    <property type="entry name" value="LIPOPOLYSACCHARIDE EXPORT SYSTEM PERMEASE PROTEIN LPTG"/>
    <property type="match status" value="1"/>
</dbReference>
<evidence type="ECO:0000256" key="4">
    <source>
        <dbReference type="ARBA" id="ARBA00022989"/>
    </source>
</evidence>
<sequence length="362" mass="41310">MRLLNRYVISQLSICTLYALLVLISLYSFFDIMGEISHVGDGRYTASKMLYYVLLLIPTHAYELMPLAVLVGALVCLNQMASHSEFTVIRTSGIRLSSIISMMLQFGLLFAIIAVLLGEYVVPKIGPYAEQYQLHARQNSISAGDSGIWLKQGQDIVNVAEMLPDGSLKNISIYRHDEQFRLMETLHASSANVDTHTQQGKKSKWHLHQVEQTLLQEHQITVTHQENLDWRMSINHQLLNILLVAPEQMSIMALSTYIKHLKNNHQQTTRYELAWWRKIAYPLACIVMALVALAFTPQQNRHGNMGLKLFYGICLGLLFHFSGRLFGFTSQLYKIPTPIAAFLPTVLFLCLAIYLIRRQEKR</sequence>
<reference evidence="6 7" key="1">
    <citation type="submission" date="2014-03" db="EMBL/GenBank/DDBJ databases">
        <title>The genomes of two eusocial bee gut symbionts.</title>
        <authorList>
            <person name="Kwong W.K."/>
            <person name="Engel P."/>
            <person name="Koch H."/>
            <person name="Moran N.A."/>
        </authorList>
    </citation>
    <scope>NUCLEOTIDE SEQUENCE [LARGE SCALE GENOMIC DNA]</scope>
    <source>
        <strain evidence="7">wkB29</strain>
    </source>
</reference>
<gene>
    <name evidence="6" type="ORF">SALWKB29_0485</name>
</gene>
<evidence type="ECO:0000313" key="6">
    <source>
        <dbReference type="EMBL" id="KDN15381.1"/>
    </source>
</evidence>
<evidence type="ECO:0000256" key="3">
    <source>
        <dbReference type="ARBA" id="ARBA00022692"/>
    </source>
</evidence>
<dbReference type="OrthoDB" id="9776227at2"/>
<keyword evidence="2" id="KW-1003">Cell membrane</keyword>
<comment type="caution">
    <text evidence="6">The sequence shown here is derived from an EMBL/GenBank/DDBJ whole genome shotgun (WGS) entry which is preliminary data.</text>
</comment>
<dbReference type="InterPro" id="IPR005495">
    <property type="entry name" value="LptG/LptF_permease"/>
</dbReference>
<dbReference type="NCBIfam" id="TIGR04408">
    <property type="entry name" value="LptG_lptG"/>
    <property type="match status" value="1"/>
</dbReference>
<keyword evidence="5" id="KW-0472">Membrane</keyword>
<dbReference type="Pfam" id="PF03739">
    <property type="entry name" value="LptF_LptG"/>
    <property type="match status" value="1"/>
</dbReference>
<comment type="subcellular location">
    <subcellularLocation>
        <location evidence="1">Cell membrane</location>
        <topology evidence="1">Multi-pass membrane protein</topology>
    </subcellularLocation>
</comment>
<dbReference type="Proteomes" id="UP000027170">
    <property type="component" value="Unassembled WGS sequence"/>
</dbReference>
<dbReference type="PANTHER" id="PTHR33529">
    <property type="entry name" value="SLR0882 PROTEIN-RELATED"/>
    <property type="match status" value="1"/>
</dbReference>
<dbReference type="GO" id="GO:0043190">
    <property type="term" value="C:ATP-binding cassette (ABC) transporter complex"/>
    <property type="evidence" value="ECO:0007669"/>
    <property type="project" value="InterPro"/>
</dbReference>
<dbReference type="AlphaFoldDB" id="A0A066TJR9"/>
<evidence type="ECO:0000256" key="2">
    <source>
        <dbReference type="ARBA" id="ARBA00022475"/>
    </source>
</evidence>
<dbReference type="InterPro" id="IPR030923">
    <property type="entry name" value="LptG"/>
</dbReference>
<proteinExistence type="predicted"/>
<protein>
    <submittedName>
        <fullName evidence="6">Putative Permease</fullName>
    </submittedName>
</protein>
<evidence type="ECO:0000313" key="7">
    <source>
        <dbReference type="Proteomes" id="UP000027170"/>
    </source>
</evidence>
<evidence type="ECO:0000256" key="5">
    <source>
        <dbReference type="ARBA" id="ARBA00023136"/>
    </source>
</evidence>
<keyword evidence="3" id="KW-0812">Transmembrane</keyword>
<dbReference type="EMBL" id="JFZV01000002">
    <property type="protein sequence ID" value="KDN15381.1"/>
    <property type="molecule type" value="Genomic_DNA"/>
</dbReference>
<organism evidence="6 7">
    <name type="scientific">Snodgrassella communis</name>
    <dbReference type="NCBI Taxonomy" id="2946699"/>
    <lineage>
        <taxon>Bacteria</taxon>
        <taxon>Pseudomonadati</taxon>
        <taxon>Pseudomonadota</taxon>
        <taxon>Betaproteobacteria</taxon>
        <taxon>Neisseriales</taxon>
        <taxon>Neisseriaceae</taxon>
        <taxon>Snodgrassella</taxon>
    </lineage>
</organism>
<dbReference type="GO" id="GO:0055085">
    <property type="term" value="P:transmembrane transport"/>
    <property type="evidence" value="ECO:0007669"/>
    <property type="project" value="InterPro"/>
</dbReference>
<evidence type="ECO:0000256" key="1">
    <source>
        <dbReference type="ARBA" id="ARBA00004651"/>
    </source>
</evidence>
<keyword evidence="4" id="KW-1133">Transmembrane helix</keyword>
<dbReference type="RefSeq" id="WP_037406535.1">
    <property type="nucleotide sequence ID" value="NZ_JFZV01000002.1"/>
</dbReference>
<keyword evidence="7" id="KW-1185">Reference proteome</keyword>
<dbReference type="eggNOG" id="COG0795">
    <property type="taxonomic scope" value="Bacteria"/>
</dbReference>
<dbReference type="GO" id="GO:0015920">
    <property type="term" value="P:lipopolysaccharide transport"/>
    <property type="evidence" value="ECO:0007669"/>
    <property type="project" value="TreeGrafter"/>
</dbReference>
<accession>A0A066TJR9</accession>